<dbReference type="InterPro" id="IPR035906">
    <property type="entry name" value="MetI-like_sf"/>
</dbReference>
<evidence type="ECO:0000313" key="9">
    <source>
        <dbReference type="EMBL" id="PZD71924.1"/>
    </source>
</evidence>
<proteinExistence type="inferred from homology"/>
<comment type="caution">
    <text evidence="9">The sequence shown here is derived from an EMBL/GenBank/DDBJ whole genome shotgun (WGS) entry which is preliminary data.</text>
</comment>
<sequence length="272" mass="30178">MIQLAEPRVLSGFDIKKPVSRQLQVLLGLSSWILFLVGWHVLATSGQISEQLFPPPLTVFTALWILFAEQDFLADVLQSVFRILISYGIAITIALPLGLLMGTFPIVAAFFNPLVSPFRYLPAPSFIPLLLMWLGTGDEQKIVLLVLGVVWFLITLIMDNTQAVRMELVETAKTLGASKRSILGTVIFRAALPNIVDTLRQMLAVSWTYLVIAEIVAATNGIGAVMMRAKRFVHVDEIMAGILVIGVLGLLFDTALRLLHWQLFPYLHQAKN</sequence>
<feature type="transmembrane region" description="Helical" evidence="7">
    <location>
        <begin position="238"/>
        <end position="259"/>
    </location>
</feature>
<dbReference type="RefSeq" id="WP_110987525.1">
    <property type="nucleotide sequence ID" value="NZ_CAWNWM010000013.1"/>
</dbReference>
<organism evidence="9 10">
    <name type="scientific">Acaryochloris thomasi RCC1774</name>
    <dbReference type="NCBI Taxonomy" id="1764569"/>
    <lineage>
        <taxon>Bacteria</taxon>
        <taxon>Bacillati</taxon>
        <taxon>Cyanobacteriota</taxon>
        <taxon>Cyanophyceae</taxon>
        <taxon>Acaryochloridales</taxon>
        <taxon>Acaryochloridaceae</taxon>
        <taxon>Acaryochloris</taxon>
        <taxon>Acaryochloris thomasi</taxon>
    </lineage>
</organism>
<feature type="transmembrane region" description="Helical" evidence="7">
    <location>
        <begin position="25"/>
        <end position="46"/>
    </location>
</feature>
<evidence type="ECO:0000256" key="1">
    <source>
        <dbReference type="ARBA" id="ARBA00004651"/>
    </source>
</evidence>
<evidence type="ECO:0000256" key="7">
    <source>
        <dbReference type="RuleBase" id="RU363032"/>
    </source>
</evidence>
<dbReference type="Proteomes" id="UP000248857">
    <property type="component" value="Unassembled WGS sequence"/>
</dbReference>
<dbReference type="OrthoDB" id="9804353at2"/>
<evidence type="ECO:0000256" key="2">
    <source>
        <dbReference type="ARBA" id="ARBA00022448"/>
    </source>
</evidence>
<evidence type="ECO:0000256" key="5">
    <source>
        <dbReference type="ARBA" id="ARBA00022989"/>
    </source>
</evidence>
<dbReference type="Gene3D" id="1.10.3720.10">
    <property type="entry name" value="MetI-like"/>
    <property type="match status" value="1"/>
</dbReference>
<dbReference type="SUPFAM" id="SSF161098">
    <property type="entry name" value="MetI-like"/>
    <property type="match status" value="1"/>
</dbReference>
<evidence type="ECO:0000256" key="4">
    <source>
        <dbReference type="ARBA" id="ARBA00022692"/>
    </source>
</evidence>
<dbReference type="AlphaFoldDB" id="A0A2W1JP42"/>
<dbReference type="Pfam" id="PF00528">
    <property type="entry name" value="BPD_transp_1"/>
    <property type="match status" value="1"/>
</dbReference>
<dbReference type="EMBL" id="PQWO01000013">
    <property type="protein sequence ID" value="PZD71924.1"/>
    <property type="molecule type" value="Genomic_DNA"/>
</dbReference>
<feature type="transmembrane region" description="Helical" evidence="7">
    <location>
        <begin position="80"/>
        <end position="111"/>
    </location>
</feature>
<gene>
    <name evidence="9" type="primary">ssuC_4</name>
    <name evidence="9" type="ORF">C1752_04284</name>
</gene>
<keyword evidence="6 7" id="KW-0472">Membrane</keyword>
<feature type="transmembrane region" description="Helical" evidence="7">
    <location>
        <begin position="117"/>
        <end position="135"/>
    </location>
</feature>
<keyword evidence="10" id="KW-1185">Reference proteome</keyword>
<keyword evidence="2 7" id="KW-0813">Transport</keyword>
<keyword evidence="3" id="KW-1003">Cell membrane</keyword>
<dbReference type="PANTHER" id="PTHR30151">
    <property type="entry name" value="ALKANE SULFONATE ABC TRANSPORTER-RELATED, MEMBRANE SUBUNIT"/>
    <property type="match status" value="1"/>
</dbReference>
<feature type="domain" description="ABC transmembrane type-1" evidence="8">
    <location>
        <begin position="76"/>
        <end position="260"/>
    </location>
</feature>
<dbReference type="PANTHER" id="PTHR30151:SF0">
    <property type="entry name" value="ABC TRANSPORTER PERMEASE PROTEIN MJ0413-RELATED"/>
    <property type="match status" value="1"/>
</dbReference>
<dbReference type="GO" id="GO:0005886">
    <property type="term" value="C:plasma membrane"/>
    <property type="evidence" value="ECO:0007669"/>
    <property type="project" value="UniProtKB-SubCell"/>
</dbReference>
<comment type="similarity">
    <text evidence="7">Belongs to the binding-protein-dependent transport system permease family.</text>
</comment>
<evidence type="ECO:0000259" key="8">
    <source>
        <dbReference type="PROSITE" id="PS50928"/>
    </source>
</evidence>
<accession>A0A2W1JP42</accession>
<evidence type="ECO:0000256" key="3">
    <source>
        <dbReference type="ARBA" id="ARBA00022475"/>
    </source>
</evidence>
<feature type="transmembrane region" description="Helical" evidence="7">
    <location>
        <begin position="52"/>
        <end position="68"/>
    </location>
</feature>
<feature type="transmembrane region" description="Helical" evidence="7">
    <location>
        <begin position="142"/>
        <end position="158"/>
    </location>
</feature>
<name>A0A2W1JP42_9CYAN</name>
<dbReference type="InterPro" id="IPR000515">
    <property type="entry name" value="MetI-like"/>
</dbReference>
<evidence type="ECO:0000256" key="6">
    <source>
        <dbReference type="ARBA" id="ARBA00023136"/>
    </source>
</evidence>
<protein>
    <submittedName>
        <fullName evidence="9">Aliphatic sulfonates transport permeaseprotein SsuC</fullName>
    </submittedName>
</protein>
<keyword evidence="4 7" id="KW-0812">Transmembrane</keyword>
<comment type="subcellular location">
    <subcellularLocation>
        <location evidence="1 7">Cell membrane</location>
        <topology evidence="1 7">Multi-pass membrane protein</topology>
    </subcellularLocation>
</comment>
<keyword evidence="5 7" id="KW-1133">Transmembrane helix</keyword>
<dbReference type="GO" id="GO:0055085">
    <property type="term" value="P:transmembrane transport"/>
    <property type="evidence" value="ECO:0007669"/>
    <property type="project" value="InterPro"/>
</dbReference>
<reference evidence="9 10" key="1">
    <citation type="journal article" date="2018" name="Sci. Rep.">
        <title>A novel species of the marine cyanobacterium Acaryochloris with a unique pigment content and lifestyle.</title>
        <authorList>
            <person name="Partensky F."/>
            <person name="Six C."/>
            <person name="Ratin M."/>
            <person name="Garczarek L."/>
            <person name="Vaulot D."/>
            <person name="Probert I."/>
            <person name="Calteau A."/>
            <person name="Gourvil P."/>
            <person name="Marie D."/>
            <person name="Grebert T."/>
            <person name="Bouchier C."/>
            <person name="Le Panse S."/>
            <person name="Gachenot M."/>
            <person name="Rodriguez F."/>
            <person name="Garrido J.L."/>
        </authorList>
    </citation>
    <scope>NUCLEOTIDE SEQUENCE [LARGE SCALE GENOMIC DNA]</scope>
    <source>
        <strain evidence="9 10">RCC1774</strain>
    </source>
</reference>
<dbReference type="PROSITE" id="PS50928">
    <property type="entry name" value="ABC_TM1"/>
    <property type="match status" value="1"/>
</dbReference>
<dbReference type="CDD" id="cd06261">
    <property type="entry name" value="TM_PBP2"/>
    <property type="match status" value="1"/>
</dbReference>
<feature type="transmembrane region" description="Helical" evidence="7">
    <location>
        <begin position="207"/>
        <end position="226"/>
    </location>
</feature>
<evidence type="ECO:0000313" key="10">
    <source>
        <dbReference type="Proteomes" id="UP000248857"/>
    </source>
</evidence>